<dbReference type="InterPro" id="IPR022409">
    <property type="entry name" value="PKD/Chitinase_dom"/>
</dbReference>
<proteinExistence type="predicted"/>
<feature type="signal peptide" evidence="1">
    <location>
        <begin position="1"/>
        <end position="27"/>
    </location>
</feature>
<gene>
    <name evidence="3" type="ORF">HH214_19390</name>
</gene>
<evidence type="ECO:0000259" key="2">
    <source>
        <dbReference type="PROSITE" id="PS50093"/>
    </source>
</evidence>
<dbReference type="Pfam" id="PF18911">
    <property type="entry name" value="PKD_4"/>
    <property type="match status" value="2"/>
</dbReference>
<dbReference type="RefSeq" id="WP_169610462.1">
    <property type="nucleotide sequence ID" value="NZ_CP051682.1"/>
</dbReference>
<dbReference type="EMBL" id="CP051682">
    <property type="protein sequence ID" value="QJD97887.1"/>
    <property type="molecule type" value="Genomic_DNA"/>
</dbReference>
<dbReference type="InterPro" id="IPR035986">
    <property type="entry name" value="PKD_dom_sf"/>
</dbReference>
<dbReference type="Gene3D" id="2.60.40.10">
    <property type="entry name" value="Immunoglobulins"/>
    <property type="match status" value="8"/>
</dbReference>
<accession>A0A7L5E677</accession>
<evidence type="ECO:0000313" key="4">
    <source>
        <dbReference type="Proteomes" id="UP000503278"/>
    </source>
</evidence>
<keyword evidence="1" id="KW-0732">Signal</keyword>
<keyword evidence="4" id="KW-1185">Reference proteome</keyword>
<feature type="domain" description="PKD" evidence="2">
    <location>
        <begin position="1685"/>
        <end position="1739"/>
    </location>
</feature>
<dbReference type="InterPro" id="IPR000601">
    <property type="entry name" value="PKD_dom"/>
</dbReference>
<organism evidence="3 4">
    <name type="scientific">Mucilaginibacter robiniae</name>
    <dbReference type="NCBI Taxonomy" id="2728022"/>
    <lineage>
        <taxon>Bacteria</taxon>
        <taxon>Pseudomonadati</taxon>
        <taxon>Bacteroidota</taxon>
        <taxon>Sphingobacteriia</taxon>
        <taxon>Sphingobacteriales</taxon>
        <taxon>Sphingobacteriaceae</taxon>
        <taxon>Mucilaginibacter</taxon>
    </lineage>
</organism>
<dbReference type="Pfam" id="PF19406">
    <property type="entry name" value="PKD_5"/>
    <property type="match status" value="2"/>
</dbReference>
<dbReference type="InterPro" id="IPR013783">
    <property type="entry name" value="Ig-like_fold"/>
</dbReference>
<dbReference type="Proteomes" id="UP000503278">
    <property type="component" value="Chromosome"/>
</dbReference>
<dbReference type="KEGG" id="mrob:HH214_19390"/>
<protein>
    <submittedName>
        <fullName evidence="3">PKD domain-containing protein</fullName>
    </submittedName>
</protein>
<dbReference type="InterPro" id="IPR045828">
    <property type="entry name" value="PKD_Bacteroidetes"/>
</dbReference>
<feature type="domain" description="PKD" evidence="2">
    <location>
        <begin position="1486"/>
        <end position="1571"/>
    </location>
</feature>
<evidence type="ECO:0000256" key="1">
    <source>
        <dbReference type="SAM" id="SignalP"/>
    </source>
</evidence>
<feature type="chain" id="PRO_5029723621" evidence="1">
    <location>
        <begin position="28"/>
        <end position="1863"/>
    </location>
</feature>
<dbReference type="SMART" id="SM00089">
    <property type="entry name" value="PKD"/>
    <property type="match status" value="5"/>
</dbReference>
<reference evidence="3 4" key="1">
    <citation type="submission" date="2020-04" db="EMBL/GenBank/DDBJ databases">
        <title>Genome sequencing of novel species.</title>
        <authorList>
            <person name="Heo J."/>
            <person name="Kim S.-J."/>
            <person name="Kim J.-S."/>
            <person name="Hong S.-B."/>
            <person name="Kwon S.-W."/>
        </authorList>
    </citation>
    <scope>NUCLEOTIDE SEQUENCE [LARGE SCALE GENOMIC DNA]</scope>
    <source>
        <strain evidence="3 4">F39-2</strain>
    </source>
</reference>
<sequence length="1863" mass="196879">MNKISTKTISGFFTAFLVCFLGFAATAQTVNIRTVDAGPYAPGSTITALITVNDDGGNISVRNNSFDLYLSDANGSFTNETKIGSYSGFYATFVNGILPSGLAPGTNYQLRIKTTQPVTTSSPSSAFTINAGIGVQAGTTSPAVINQSYPEIFGTCFPQDNYKFSFTNASSTGATATATFYDDLNQTATSANNIPLSNIGYDFTARNSNYTIYVKAINNNIVGTKAYLLINNNISNSFQTQNSSTICLQGNQNATVSYSANLAGNGGLQTNFPGTLYTIDWGDESKTDLTFYQIKANNGVLTHSYGVSSCGSKNAQGQITNKFTISFTVSPPYCPDQSKTLSGDQAVLSPPKNIISGPNRACTGVPVTFFNTSYAGQITNPATGATSCENVSATYQWYVDGVAVGPSNVPVGAPFTYTFPRAGNYNVSLRLTSTQSACTAADASKAVCVTDAPKPDFTIPANVCLEQGVVTPVDKSVIMTNCPDMPIKYTWTVTPSDGVLFANGTNANSTTPQFQFTTPGVYNVVLQIDNSTCDPANSAPQTIKVSNAPVAVLSADFSLCGTGRTLKFDDDANNQTYTKLTGTSNENENTYHWQVTAADGNMQPVTFADGTAANSKYPHILFSSYGTYSVTVSQKNDCGQVTSNTQNITFKEAPTVHPGGDQTVCPADNLTVQLNGSVDGSYNSLNWSTSGSGSFSNSSILNPIYTPSAADKSAGNVKLTLTINTSLPGDCATINDYLTLTINPANTGTSTTTKTICTGNTVTYTPTSNVDGSIFTWTVTDHSNSVSGYTASGSGDINDLLTNSSSTTSGTVTYQITPRANNCDGTPFNLVVTVNPKPVLTVTGPANNTLCSGQPAGITLASSVSSTQYTWTAVANGSITGAMSQTTPTSNTSINDVLVNSSTTAGTVTYTITPINTASADNCAGSSETITITVQPATPDAAAGDDAVLCNQSTYQLAGNNVTTPFSGAWTLVSGQSGVTFDDASQPNTTVSGLRAGQVYTFRWTINGVSPCGPKYDEVTVTVNPPISNNTITLNDQTTCAGQTINITGSNPTGGSGAYTYLWESSLDNISWTPLSNQTNSNLIVQVTQSIYFRRSVNSATCTDDKSNVVRVNTLAAISNNIITADQTTICVNHTAGQLTGSTPTGADGNFIYQWQSSTDGGATWANISGATDLNYTTPVLINSVQYRRIVSTVVCTGEQSNISNIITITVNPDAKAVVNWTTDVGCVPFALTSQNIVAIDYPDRNGLYTWYANGVQIGTGVTFPGYTIASDGQSVEIKLEVASKFGCEPAVFTHTFTTTKNVTASFVPSVTKGCGSVTVQFTNTSSPIGGATYHWDFGNGQTSNEVQPAPVTYTAGTDGKDVTYNVVLTAITTCGNNTTTPQVITVKPAIPIARLSPSTTTGCAPLTFTVDNISPGTNTSYTYHVVNASGIDVLTPITISDKSSQQITIPNSGNYSIYLEATSECATGKSTPIAIQVSPRSLFPGLATAPNAERTGCAPLTVSFQNTSQGATSYVYDWNDGTKTSATDTNPYTHTFTTAGVYHVVLYASNDCSQNAPSDAITITVNASPAPAFTIDNQNTCNKSNVTFTNNTPENTSTQSNDLIYAWDFGDANATTDNPNTSTLRTPAAHTYDYTKSPYTVTLTATSRSTGCSSFTTQQVIVNAPALADFKAEPDSVISYPNYEFTFKDLTKNNPVAWQWNFGDPKASASHPNTSTLQNPIHLYSDTGLYKVTLTAINKYCGTTKVRYVRINGVPGQLYVPNAFEPSSSMLELQTFKAKGSGLSAWHMRIFNNYGQLIWETTKLDSKGAPMEGWDGTYKGAAVPQGVYIWQIEAEFINGSSWKGMTYDNSSPKRTGAIHLIR</sequence>
<evidence type="ECO:0000313" key="3">
    <source>
        <dbReference type="EMBL" id="QJD97887.1"/>
    </source>
</evidence>
<dbReference type="PROSITE" id="PS50093">
    <property type="entry name" value="PKD"/>
    <property type="match status" value="2"/>
</dbReference>
<dbReference type="CDD" id="cd00146">
    <property type="entry name" value="PKD"/>
    <property type="match status" value="2"/>
</dbReference>
<dbReference type="SUPFAM" id="SSF49299">
    <property type="entry name" value="PKD domain"/>
    <property type="match status" value="6"/>
</dbReference>
<name>A0A7L5E677_9SPHI</name>